<dbReference type="InterPro" id="IPR004358">
    <property type="entry name" value="Sig_transdc_His_kin-like_C"/>
</dbReference>
<protein>
    <recommendedName>
        <fullName evidence="2">histidine kinase</fullName>
        <ecNumber evidence="2">2.7.13.3</ecNumber>
    </recommendedName>
</protein>
<dbReference type="STRING" id="1499686.BN1079_02836"/>
<organism evidence="10 11">
    <name type="scientific">Pseudomonas saudiphocaensis</name>
    <dbReference type="NCBI Taxonomy" id="1499686"/>
    <lineage>
        <taxon>Bacteria</taxon>
        <taxon>Pseudomonadati</taxon>
        <taxon>Pseudomonadota</taxon>
        <taxon>Gammaproteobacteria</taxon>
        <taxon>Pseudomonadales</taxon>
        <taxon>Pseudomonadaceae</taxon>
        <taxon>Pseudomonas</taxon>
    </lineage>
</organism>
<dbReference type="PANTHER" id="PTHR43711">
    <property type="entry name" value="TWO-COMPONENT HISTIDINE KINASE"/>
    <property type="match status" value="1"/>
</dbReference>
<dbReference type="PRINTS" id="PR00344">
    <property type="entry name" value="BCTRLSENSOR"/>
</dbReference>
<evidence type="ECO:0000256" key="1">
    <source>
        <dbReference type="ARBA" id="ARBA00000085"/>
    </source>
</evidence>
<evidence type="ECO:0000256" key="6">
    <source>
        <dbReference type="ARBA" id="ARBA00023012"/>
    </source>
</evidence>
<evidence type="ECO:0000313" key="10">
    <source>
        <dbReference type="EMBL" id="CDZ95501.1"/>
    </source>
</evidence>
<dbReference type="SMART" id="SM00387">
    <property type="entry name" value="HATPase_c"/>
    <property type="match status" value="1"/>
</dbReference>
<keyword evidence="11" id="KW-1185">Reference proteome</keyword>
<feature type="transmembrane region" description="Helical" evidence="8">
    <location>
        <begin position="7"/>
        <end position="28"/>
    </location>
</feature>
<dbReference type="Pfam" id="PF00512">
    <property type="entry name" value="HisKA"/>
    <property type="match status" value="1"/>
</dbReference>
<dbReference type="Pfam" id="PF02518">
    <property type="entry name" value="HATPase_c"/>
    <property type="match status" value="1"/>
</dbReference>
<evidence type="ECO:0000256" key="2">
    <source>
        <dbReference type="ARBA" id="ARBA00012438"/>
    </source>
</evidence>
<dbReference type="GO" id="GO:0000155">
    <property type="term" value="F:phosphorelay sensor kinase activity"/>
    <property type="evidence" value="ECO:0007669"/>
    <property type="project" value="InterPro"/>
</dbReference>
<dbReference type="InterPro" id="IPR003594">
    <property type="entry name" value="HATPase_dom"/>
</dbReference>
<dbReference type="HOGENOM" id="CLU_631452_0_0_6"/>
<keyword evidence="8" id="KW-0472">Membrane</keyword>
<dbReference type="eggNOG" id="COG2205">
    <property type="taxonomic scope" value="Bacteria"/>
</dbReference>
<dbReference type="Proteomes" id="UP000053902">
    <property type="component" value="Unassembled WGS sequence"/>
</dbReference>
<gene>
    <name evidence="10" type="ORF">BN1079_02836</name>
</gene>
<keyword evidence="8" id="KW-1133">Transmembrane helix</keyword>
<keyword evidence="8" id="KW-0812">Transmembrane</keyword>
<keyword evidence="3" id="KW-0597">Phosphoprotein</keyword>
<dbReference type="EC" id="2.7.13.3" evidence="2"/>
<name>A0A078M0A4_9PSED</name>
<dbReference type="InterPro" id="IPR003661">
    <property type="entry name" value="HisK_dim/P_dom"/>
</dbReference>
<dbReference type="PANTHER" id="PTHR43711:SF1">
    <property type="entry name" value="HISTIDINE KINASE 1"/>
    <property type="match status" value="1"/>
</dbReference>
<feature type="transmembrane region" description="Helical" evidence="8">
    <location>
        <begin position="152"/>
        <end position="175"/>
    </location>
</feature>
<dbReference type="InterPro" id="IPR050736">
    <property type="entry name" value="Sensor_HK_Regulatory"/>
</dbReference>
<keyword evidence="5 10" id="KW-0418">Kinase</keyword>
<evidence type="ECO:0000256" key="3">
    <source>
        <dbReference type="ARBA" id="ARBA00022553"/>
    </source>
</evidence>
<dbReference type="SUPFAM" id="SSF55874">
    <property type="entry name" value="ATPase domain of HSP90 chaperone/DNA topoisomerase II/histidine kinase"/>
    <property type="match status" value="1"/>
</dbReference>
<keyword evidence="4" id="KW-0808">Transferase</keyword>
<keyword evidence="6" id="KW-0902">Two-component regulatory system</keyword>
<dbReference type="InterPro" id="IPR036097">
    <property type="entry name" value="HisK_dim/P_sf"/>
</dbReference>
<evidence type="ECO:0000259" key="9">
    <source>
        <dbReference type="PROSITE" id="PS50109"/>
    </source>
</evidence>
<dbReference type="Gene3D" id="3.30.565.10">
    <property type="entry name" value="Histidine kinase-like ATPase, C-terminal domain"/>
    <property type="match status" value="1"/>
</dbReference>
<evidence type="ECO:0000256" key="4">
    <source>
        <dbReference type="ARBA" id="ARBA00022679"/>
    </source>
</evidence>
<sequence>MRRRERWFTGALLLLMAASAGLIGYSLMALANLQKDLSQDPGEDMVWAITQASYQNNLLLQAQYAPGEGHRGNRALQHALLRGRLAVLLAPVQEPFMERAGAREPLLRIKQMLAEPQPDHGLIQVELHTIGQQIMRTRLDLAGERRDDHEDLLRLLIVCIGGVTLAGGLLCWQLLGSLSRVRRARDQARGLLDALEREKEATRRYRDFVSVMSHQLRTPLAVIDSSAQRLARQDAEHEAVQTRLQRIRSSVRQLNQLVTRVLQGLRVDEQRGEGVALEYQRCDWEDLVRQALDGFGELLATRPIELNWAPGIVRPLWIECDRLWCVEVLTNLISNADKYSPPGAPITIAVDKADGMLVCSVCDSGPGIPEDSMPRLFEPFYRGQAQETGSDGVGLGLSIARALVHWHGGQLTATNRSECGACFTLQLPLRQSRA</sequence>
<dbReference type="RefSeq" id="WP_037025363.1">
    <property type="nucleotide sequence ID" value="NZ_CCSF01000001.1"/>
</dbReference>
<dbReference type="PROSITE" id="PS50109">
    <property type="entry name" value="HIS_KIN"/>
    <property type="match status" value="1"/>
</dbReference>
<feature type="domain" description="Histidine kinase" evidence="9">
    <location>
        <begin position="211"/>
        <end position="431"/>
    </location>
</feature>
<reference evidence="10 11" key="1">
    <citation type="submission" date="2014-07" db="EMBL/GenBank/DDBJ databases">
        <authorList>
            <person name="Urmite Genomes Urmite Genomes"/>
        </authorList>
    </citation>
    <scope>NUCLEOTIDE SEQUENCE [LARGE SCALE GENOMIC DNA]</scope>
    <source>
        <strain evidence="10 11">20_BN</strain>
    </source>
</reference>
<dbReference type="OrthoDB" id="9806130at2"/>
<dbReference type="CDD" id="cd00075">
    <property type="entry name" value="HATPase"/>
    <property type="match status" value="1"/>
</dbReference>
<accession>A0A078M0A4</accession>
<dbReference type="Gene3D" id="1.10.287.130">
    <property type="match status" value="1"/>
</dbReference>
<evidence type="ECO:0000256" key="5">
    <source>
        <dbReference type="ARBA" id="ARBA00022777"/>
    </source>
</evidence>
<evidence type="ECO:0000256" key="8">
    <source>
        <dbReference type="SAM" id="Phobius"/>
    </source>
</evidence>
<dbReference type="SMART" id="SM00388">
    <property type="entry name" value="HisKA"/>
    <property type="match status" value="1"/>
</dbReference>
<dbReference type="InterPro" id="IPR036890">
    <property type="entry name" value="HATPase_C_sf"/>
</dbReference>
<keyword evidence="7" id="KW-0175">Coiled coil</keyword>
<dbReference type="AlphaFoldDB" id="A0A078M0A4"/>
<evidence type="ECO:0000313" key="11">
    <source>
        <dbReference type="Proteomes" id="UP000053902"/>
    </source>
</evidence>
<comment type="catalytic activity">
    <reaction evidence="1">
        <text>ATP + protein L-histidine = ADP + protein N-phospho-L-histidine.</text>
        <dbReference type="EC" id="2.7.13.3"/>
    </reaction>
</comment>
<feature type="coiled-coil region" evidence="7">
    <location>
        <begin position="178"/>
        <end position="205"/>
    </location>
</feature>
<dbReference type="SUPFAM" id="SSF47384">
    <property type="entry name" value="Homodimeric domain of signal transducing histidine kinase"/>
    <property type="match status" value="1"/>
</dbReference>
<dbReference type="CDD" id="cd00082">
    <property type="entry name" value="HisKA"/>
    <property type="match status" value="1"/>
</dbReference>
<dbReference type="InterPro" id="IPR005467">
    <property type="entry name" value="His_kinase_dom"/>
</dbReference>
<proteinExistence type="predicted"/>
<evidence type="ECO:0000256" key="7">
    <source>
        <dbReference type="SAM" id="Coils"/>
    </source>
</evidence>
<dbReference type="EMBL" id="CCSF01000001">
    <property type="protein sequence ID" value="CDZ95501.1"/>
    <property type="molecule type" value="Genomic_DNA"/>
</dbReference>